<protein>
    <submittedName>
        <fullName evidence="1">Uncharacterized protein</fullName>
    </submittedName>
</protein>
<dbReference type="AlphaFoldDB" id="A0A1G2BZ55"/>
<accession>A0A1G2BZ55</accession>
<organism evidence="1 2">
    <name type="scientific">Candidatus Komeilibacteria bacterium RIFOXYC1_FULL_37_11</name>
    <dbReference type="NCBI Taxonomy" id="1798555"/>
    <lineage>
        <taxon>Bacteria</taxon>
        <taxon>Candidatus Komeiliibacteriota</taxon>
    </lineage>
</organism>
<comment type="caution">
    <text evidence="1">The sequence shown here is derived from an EMBL/GenBank/DDBJ whole genome shotgun (WGS) entry which is preliminary data.</text>
</comment>
<evidence type="ECO:0000313" key="1">
    <source>
        <dbReference type="EMBL" id="OGY94256.1"/>
    </source>
</evidence>
<name>A0A1G2BZ55_9BACT</name>
<sequence length="93" mass="10898">MKFLVNNNKYNILALTRFLGYHPHKNQSFSRRLNSGQFPRFHIYLSQVAKGWEFSLHLDQKGACYEEQVAHGGDYDGQILEDEKNRIISLLKN</sequence>
<gene>
    <name evidence="1" type="ORF">A2406_02035</name>
</gene>
<proteinExistence type="predicted"/>
<dbReference type="EMBL" id="MHKQ01000010">
    <property type="protein sequence ID" value="OGY94256.1"/>
    <property type="molecule type" value="Genomic_DNA"/>
</dbReference>
<reference evidence="1 2" key="1">
    <citation type="journal article" date="2016" name="Nat. Commun.">
        <title>Thousands of microbial genomes shed light on interconnected biogeochemical processes in an aquifer system.</title>
        <authorList>
            <person name="Anantharaman K."/>
            <person name="Brown C.T."/>
            <person name="Hug L.A."/>
            <person name="Sharon I."/>
            <person name="Castelle C.J."/>
            <person name="Probst A.J."/>
            <person name="Thomas B.C."/>
            <person name="Singh A."/>
            <person name="Wilkins M.J."/>
            <person name="Karaoz U."/>
            <person name="Brodie E.L."/>
            <person name="Williams K.H."/>
            <person name="Hubbard S.S."/>
            <person name="Banfield J.F."/>
        </authorList>
    </citation>
    <scope>NUCLEOTIDE SEQUENCE [LARGE SCALE GENOMIC DNA]</scope>
</reference>
<dbReference type="Proteomes" id="UP000177626">
    <property type="component" value="Unassembled WGS sequence"/>
</dbReference>
<evidence type="ECO:0000313" key="2">
    <source>
        <dbReference type="Proteomes" id="UP000177626"/>
    </source>
</evidence>